<organism evidence="1 2">
    <name type="scientific">Streptococcus ruminantium</name>
    <dbReference type="NCBI Taxonomy" id="1917441"/>
    <lineage>
        <taxon>Bacteria</taxon>
        <taxon>Bacillati</taxon>
        <taxon>Bacillota</taxon>
        <taxon>Bacilli</taxon>
        <taxon>Lactobacillales</taxon>
        <taxon>Streptococcaceae</taxon>
        <taxon>Streptococcus</taxon>
    </lineage>
</organism>
<dbReference type="AlphaFoldDB" id="A0A2Z5TLY8"/>
<accession>A0A2Z5TLY8</accession>
<dbReference type="Proteomes" id="UP000269331">
    <property type="component" value="Chromosome"/>
</dbReference>
<dbReference type="KEGG" id="srq:SR187_3800"/>
<sequence length="42" mass="5129">MKKKSILEIFFNLFSLLLKNKNSEKCKYDSIYRNFHYVVVNL</sequence>
<reference evidence="1 2" key="1">
    <citation type="journal article" date="2018" name="Genome Biol. Evol.">
        <title>Complete Genome Sequence of Streptococcus ruminantium sp. nov. GUT-187T (=DSM 104980T =JCM 31869T), the Type Strain of S. ruminantium, and Comparison with Genome Sequences of Streptococcus suis Strains.</title>
        <authorList>
            <person name="Tohya M."/>
            <person name="Sekizaki T."/>
            <person name="Miyoshi-Akiyama T."/>
        </authorList>
    </citation>
    <scope>NUCLEOTIDE SEQUENCE [LARGE SCALE GENOMIC DNA]</scope>
    <source>
        <strain evidence="1 2">GUT187T</strain>
    </source>
</reference>
<evidence type="ECO:0000313" key="1">
    <source>
        <dbReference type="EMBL" id="BBA92369.1"/>
    </source>
</evidence>
<proteinExistence type="predicted"/>
<gene>
    <name evidence="1" type="ORF">SR187_3800</name>
</gene>
<evidence type="ECO:0000313" key="2">
    <source>
        <dbReference type="Proteomes" id="UP000269331"/>
    </source>
</evidence>
<protein>
    <submittedName>
        <fullName evidence="1">Uncharacterized protein</fullName>
    </submittedName>
</protein>
<dbReference type="EMBL" id="AP018400">
    <property type="protein sequence ID" value="BBA92369.1"/>
    <property type="molecule type" value="Genomic_DNA"/>
</dbReference>
<name>A0A2Z5TLY8_9STRE</name>